<reference evidence="3" key="1">
    <citation type="journal article" date="2014" name="Proc. Natl. Acad. Sci. U.S.A.">
        <title>Extensive sampling of basidiomycete genomes demonstrates inadequacy of the white-rot/brown-rot paradigm for wood decay fungi.</title>
        <authorList>
            <person name="Riley R."/>
            <person name="Salamov A.A."/>
            <person name="Brown D.W."/>
            <person name="Nagy L.G."/>
            <person name="Floudas D."/>
            <person name="Held B.W."/>
            <person name="Levasseur A."/>
            <person name="Lombard V."/>
            <person name="Morin E."/>
            <person name="Otillar R."/>
            <person name="Lindquist E.A."/>
            <person name="Sun H."/>
            <person name="LaButti K.M."/>
            <person name="Schmutz J."/>
            <person name="Jabbour D."/>
            <person name="Luo H."/>
            <person name="Baker S.E."/>
            <person name="Pisabarro A.G."/>
            <person name="Walton J.D."/>
            <person name="Blanchette R.A."/>
            <person name="Henrissat B."/>
            <person name="Martin F."/>
            <person name="Cullen D."/>
            <person name="Hibbett D.S."/>
            <person name="Grigoriev I.V."/>
        </authorList>
    </citation>
    <scope>NUCLEOTIDE SEQUENCE [LARGE SCALE GENOMIC DNA]</scope>
    <source>
        <strain evidence="3">CBS 339.88</strain>
    </source>
</reference>
<proteinExistence type="predicted"/>
<feature type="compositionally biased region" description="Basic residues" evidence="1">
    <location>
        <begin position="302"/>
        <end position="319"/>
    </location>
</feature>
<protein>
    <submittedName>
        <fullName evidence="2">Uncharacterized protein</fullName>
    </submittedName>
</protein>
<keyword evidence="3" id="KW-1185">Reference proteome</keyword>
<feature type="region of interest" description="Disordered" evidence="1">
    <location>
        <begin position="301"/>
        <end position="331"/>
    </location>
</feature>
<dbReference type="EMBL" id="KL142562">
    <property type="protein sequence ID" value="KDR65036.1"/>
    <property type="molecule type" value="Genomic_DNA"/>
</dbReference>
<dbReference type="HOGENOM" id="CLU_553257_0_0_1"/>
<feature type="region of interest" description="Disordered" evidence="1">
    <location>
        <begin position="411"/>
        <end position="447"/>
    </location>
</feature>
<feature type="compositionally biased region" description="Acidic residues" evidence="1">
    <location>
        <begin position="428"/>
        <end position="447"/>
    </location>
</feature>
<dbReference type="AlphaFoldDB" id="A0A067S2P1"/>
<evidence type="ECO:0000313" key="3">
    <source>
        <dbReference type="Proteomes" id="UP000027222"/>
    </source>
</evidence>
<sequence>MPESFAGLKKEKEKEKRANDWHLTKEEYPITWRITKKCLEIHVRALWCLPHQNAIPPKVSEGDIAFFANQFANESDIKTSVHSSLRRNVNNIRAVKDRITRLKASFSDSSLISVNISRIKEPLLEYMFEAVALAGLSRWSPDVLSQDPESMYNLLHEHVALATFMKVVKSGGYDFMAADYTLGQDFMVVRQLYRSFVFSYFKNMVRKEAKKPGAVIASRERDVVVKRMDNLGSNRVSILKAEGFRRELIKSQKEYECHSDDDEGDAGATGNVRGPVYYIREKEGRSSKYTNFYHQVIDTRVRQRSRKRGAHKKQTRPRLKPSAPQAQHSRFWGEPMPKDVFVDYFQPSFWNGEMTLEDQVSYIRDGELQIGMPPARFCESWEEIMKWKGLSQAQIQMTYGKEVLKDYHIPTPEEIKQVAENQNASSSSEEEEEEDTDLGDDDAGEVE</sequence>
<evidence type="ECO:0000256" key="1">
    <source>
        <dbReference type="SAM" id="MobiDB-lite"/>
    </source>
</evidence>
<organism evidence="2 3">
    <name type="scientific">Galerina marginata (strain CBS 339.88)</name>
    <dbReference type="NCBI Taxonomy" id="685588"/>
    <lineage>
        <taxon>Eukaryota</taxon>
        <taxon>Fungi</taxon>
        <taxon>Dikarya</taxon>
        <taxon>Basidiomycota</taxon>
        <taxon>Agaricomycotina</taxon>
        <taxon>Agaricomycetes</taxon>
        <taxon>Agaricomycetidae</taxon>
        <taxon>Agaricales</taxon>
        <taxon>Agaricineae</taxon>
        <taxon>Strophariaceae</taxon>
        <taxon>Galerina</taxon>
    </lineage>
</organism>
<name>A0A067S2P1_GALM3</name>
<evidence type="ECO:0000313" key="2">
    <source>
        <dbReference type="EMBL" id="KDR65036.1"/>
    </source>
</evidence>
<dbReference type="OrthoDB" id="3056461at2759"/>
<gene>
    <name evidence="2" type="ORF">GALMADRAFT_149045</name>
</gene>
<dbReference type="Proteomes" id="UP000027222">
    <property type="component" value="Unassembled WGS sequence"/>
</dbReference>
<dbReference type="STRING" id="685588.A0A067S2P1"/>
<accession>A0A067S2P1</accession>